<accession>A0A4D9CVY3</accession>
<dbReference type="PANTHER" id="PTHR23509">
    <property type="entry name" value="PA-PL1 PHOSPHOLIPASE FAMILY"/>
    <property type="match status" value="1"/>
</dbReference>
<dbReference type="OrthoDB" id="69269at2759"/>
<evidence type="ECO:0000313" key="2">
    <source>
        <dbReference type="EMBL" id="TFJ80819.1"/>
    </source>
</evidence>
<proteinExistence type="predicted"/>
<feature type="domain" description="DDHD" evidence="1">
    <location>
        <begin position="70"/>
        <end position="99"/>
    </location>
</feature>
<dbReference type="GO" id="GO:0046872">
    <property type="term" value="F:metal ion binding"/>
    <property type="evidence" value="ECO:0007669"/>
    <property type="project" value="InterPro"/>
</dbReference>
<reference evidence="2 3" key="1">
    <citation type="submission" date="2019-01" db="EMBL/GenBank/DDBJ databases">
        <title>Nuclear Genome Assembly of the Microalgal Biofuel strain Nannochloropsis salina CCMP1776.</title>
        <authorList>
            <person name="Hovde B."/>
        </authorList>
    </citation>
    <scope>NUCLEOTIDE SEQUENCE [LARGE SCALE GENOMIC DNA]</scope>
    <source>
        <strain evidence="2 3">CCMP1776</strain>
    </source>
</reference>
<organism evidence="2 3">
    <name type="scientific">Nannochloropsis salina CCMP1776</name>
    <dbReference type="NCBI Taxonomy" id="1027361"/>
    <lineage>
        <taxon>Eukaryota</taxon>
        <taxon>Sar</taxon>
        <taxon>Stramenopiles</taxon>
        <taxon>Ochrophyta</taxon>
        <taxon>Eustigmatophyceae</taxon>
        <taxon>Eustigmatales</taxon>
        <taxon>Monodopsidaceae</taxon>
        <taxon>Microchloropsis</taxon>
        <taxon>Microchloropsis salina</taxon>
    </lineage>
</organism>
<dbReference type="PROSITE" id="PS51043">
    <property type="entry name" value="DDHD"/>
    <property type="match status" value="1"/>
</dbReference>
<dbReference type="PANTHER" id="PTHR23509:SF10">
    <property type="entry name" value="LD21067P"/>
    <property type="match status" value="1"/>
</dbReference>
<dbReference type="GO" id="GO:0005737">
    <property type="term" value="C:cytoplasm"/>
    <property type="evidence" value="ECO:0007669"/>
    <property type="project" value="TreeGrafter"/>
</dbReference>
<name>A0A4D9CVY3_9STRA</name>
<dbReference type="Proteomes" id="UP000355283">
    <property type="component" value="Unassembled WGS sequence"/>
</dbReference>
<dbReference type="InterPro" id="IPR058055">
    <property type="entry name" value="PA-PLA1"/>
</dbReference>
<dbReference type="EMBL" id="SDOX01000156">
    <property type="protein sequence ID" value="TFJ80819.1"/>
    <property type="molecule type" value="Genomic_DNA"/>
</dbReference>
<dbReference type="InterPro" id="IPR004177">
    <property type="entry name" value="DDHD_dom"/>
</dbReference>
<dbReference type="AlphaFoldDB" id="A0A4D9CVY3"/>
<comment type="caution">
    <text evidence="2">The sequence shown here is derived from an EMBL/GenBank/DDBJ whole genome shotgun (WGS) entry which is preliminary data.</text>
</comment>
<evidence type="ECO:0000259" key="1">
    <source>
        <dbReference type="PROSITE" id="PS51043"/>
    </source>
</evidence>
<protein>
    <recommendedName>
        <fullName evidence="1">DDHD domain-containing protein</fullName>
    </recommendedName>
</protein>
<gene>
    <name evidence="2" type="ORF">NSK_007846</name>
</gene>
<evidence type="ECO:0000313" key="3">
    <source>
        <dbReference type="Proteomes" id="UP000355283"/>
    </source>
</evidence>
<sequence length="99" mass="11065">MNRVVSLFRQHTRNFTGKISVAAHSLGGVILFDLLANQESVIELAEVKARASQDPRLQHLKYMHTSYPRLGFPISNLFALGSPIAVFLMGRKGEERGQE</sequence>
<keyword evidence="3" id="KW-1185">Reference proteome</keyword>
<dbReference type="GO" id="GO:0004620">
    <property type="term" value="F:phospholipase activity"/>
    <property type="evidence" value="ECO:0007669"/>
    <property type="project" value="TreeGrafter"/>
</dbReference>